<dbReference type="PANTHER" id="PTHR43775:SF51">
    <property type="entry name" value="INACTIVE PHENOLPHTHIOCEROL SYNTHESIS POLYKETIDE SYNTHASE TYPE I PKS1-RELATED"/>
    <property type="match status" value="1"/>
</dbReference>
<dbReference type="PROSITE" id="PS52004">
    <property type="entry name" value="KS3_2"/>
    <property type="match status" value="1"/>
</dbReference>
<dbReference type="AlphaFoldDB" id="A0A3A8P0A0"/>
<evidence type="ECO:0000313" key="3">
    <source>
        <dbReference type="EMBL" id="RKH49763.1"/>
    </source>
</evidence>
<dbReference type="GO" id="GO:0006633">
    <property type="term" value="P:fatty acid biosynthetic process"/>
    <property type="evidence" value="ECO:0007669"/>
    <property type="project" value="InterPro"/>
</dbReference>
<keyword evidence="4" id="KW-1185">Reference proteome</keyword>
<feature type="non-terminal residue" evidence="3">
    <location>
        <position position="220"/>
    </location>
</feature>
<dbReference type="EMBL" id="RAWK01000556">
    <property type="protein sequence ID" value="RKH49763.1"/>
    <property type="molecule type" value="Genomic_DNA"/>
</dbReference>
<dbReference type="Pfam" id="PF00109">
    <property type="entry name" value="ketoacyl-synt"/>
    <property type="match status" value="1"/>
</dbReference>
<dbReference type="Gene3D" id="3.40.47.10">
    <property type="match status" value="1"/>
</dbReference>
<dbReference type="Pfam" id="PF02801">
    <property type="entry name" value="Ketoacyl-synt_C"/>
    <property type="match status" value="1"/>
</dbReference>
<evidence type="ECO:0000259" key="2">
    <source>
        <dbReference type="PROSITE" id="PS52004"/>
    </source>
</evidence>
<dbReference type="CDD" id="cd00833">
    <property type="entry name" value="PKS"/>
    <property type="match status" value="1"/>
</dbReference>
<dbReference type="SMART" id="SM00825">
    <property type="entry name" value="PKS_KS"/>
    <property type="match status" value="1"/>
</dbReference>
<dbReference type="Proteomes" id="UP000267003">
    <property type="component" value="Unassembled WGS sequence"/>
</dbReference>
<evidence type="ECO:0000256" key="1">
    <source>
        <dbReference type="ARBA" id="ARBA00022679"/>
    </source>
</evidence>
<accession>A0A3A8P0A0</accession>
<dbReference type="InterPro" id="IPR014030">
    <property type="entry name" value="Ketoacyl_synth_N"/>
</dbReference>
<dbReference type="InterPro" id="IPR020841">
    <property type="entry name" value="PKS_Beta-ketoAc_synthase_dom"/>
</dbReference>
<dbReference type="InterPro" id="IPR018201">
    <property type="entry name" value="Ketoacyl_synth_AS"/>
</dbReference>
<dbReference type="PANTHER" id="PTHR43775">
    <property type="entry name" value="FATTY ACID SYNTHASE"/>
    <property type="match status" value="1"/>
</dbReference>
<sequence>LGLAVGVSLDFLATRVSYELDLKGPAMTVQTGCSTGLVALHLATQSLLAGECDMAIAGGVSIRLPQLAPYRYQEGDIVSPDGWCRPFDVKAGGTVASNGVAAVVLKRLDDAVADRNPIRALVLGTALNNDGSGKTGFTAPSVDGQVSVIADAQAVAGVAPGDVSYVEAHGTATALGDPIEVAALRQVFQGVAPGVCGLGSVKSNVGHLGAAAGLVGVIKT</sequence>
<feature type="non-terminal residue" evidence="3">
    <location>
        <position position="1"/>
    </location>
</feature>
<proteinExistence type="predicted"/>
<dbReference type="InterPro" id="IPR016039">
    <property type="entry name" value="Thiolase-like"/>
</dbReference>
<evidence type="ECO:0000313" key="4">
    <source>
        <dbReference type="Proteomes" id="UP000267003"/>
    </source>
</evidence>
<reference evidence="4" key="1">
    <citation type="submission" date="2018-09" db="EMBL/GenBank/DDBJ databases">
        <authorList>
            <person name="Livingstone P.G."/>
            <person name="Whitworth D.E."/>
        </authorList>
    </citation>
    <scope>NUCLEOTIDE SEQUENCE [LARGE SCALE GENOMIC DNA]</scope>
    <source>
        <strain evidence="4">AB050A</strain>
    </source>
</reference>
<dbReference type="GO" id="GO:0004315">
    <property type="term" value="F:3-oxoacyl-[acyl-carrier-protein] synthase activity"/>
    <property type="evidence" value="ECO:0007669"/>
    <property type="project" value="InterPro"/>
</dbReference>
<protein>
    <submittedName>
        <fullName evidence="3">Polyketide synthase</fullName>
    </submittedName>
</protein>
<dbReference type="InterPro" id="IPR050091">
    <property type="entry name" value="PKS_NRPS_Biosynth_Enz"/>
</dbReference>
<dbReference type="SUPFAM" id="SSF53901">
    <property type="entry name" value="Thiolase-like"/>
    <property type="match status" value="1"/>
</dbReference>
<comment type="caution">
    <text evidence="3">The sequence shown here is derived from an EMBL/GenBank/DDBJ whole genome shotgun (WGS) entry which is preliminary data.</text>
</comment>
<name>A0A3A8P0A0_9BACT</name>
<feature type="domain" description="Ketosynthase family 3 (KS3)" evidence="2">
    <location>
        <begin position="1"/>
        <end position="220"/>
    </location>
</feature>
<gene>
    <name evidence="3" type="ORF">D7W81_41400</name>
</gene>
<dbReference type="GO" id="GO:0004312">
    <property type="term" value="F:fatty acid synthase activity"/>
    <property type="evidence" value="ECO:0007669"/>
    <property type="project" value="TreeGrafter"/>
</dbReference>
<organism evidence="3 4">
    <name type="scientific">Corallococcus aberystwythensis</name>
    <dbReference type="NCBI Taxonomy" id="2316722"/>
    <lineage>
        <taxon>Bacteria</taxon>
        <taxon>Pseudomonadati</taxon>
        <taxon>Myxococcota</taxon>
        <taxon>Myxococcia</taxon>
        <taxon>Myxococcales</taxon>
        <taxon>Cystobacterineae</taxon>
        <taxon>Myxococcaceae</taxon>
        <taxon>Corallococcus</taxon>
    </lineage>
</organism>
<dbReference type="PROSITE" id="PS00606">
    <property type="entry name" value="KS3_1"/>
    <property type="match status" value="1"/>
</dbReference>
<dbReference type="InterPro" id="IPR014031">
    <property type="entry name" value="Ketoacyl_synth_C"/>
</dbReference>
<keyword evidence="1" id="KW-0808">Transferase</keyword>